<evidence type="ECO:0000313" key="2">
    <source>
        <dbReference type="Proteomes" id="UP001311915"/>
    </source>
</evidence>
<protein>
    <submittedName>
        <fullName evidence="1">Uncharacterized protein</fullName>
    </submittedName>
</protein>
<comment type="caution">
    <text evidence="1">The sequence shown here is derived from an EMBL/GenBank/DDBJ whole genome shotgun (WGS) entry which is preliminary data.</text>
</comment>
<reference evidence="1 2" key="1">
    <citation type="submission" date="2023-10" db="EMBL/GenBank/DDBJ databases">
        <title>Genome-Wide Identification Analysis in wild type Solanum Pinnatisectum Reveals Some Genes Defensing Phytophthora Infestans.</title>
        <authorList>
            <person name="Sun C."/>
        </authorList>
    </citation>
    <scope>NUCLEOTIDE SEQUENCE [LARGE SCALE GENOMIC DNA]</scope>
    <source>
        <strain evidence="1">LQN</strain>
        <tissue evidence="1">Leaf</tissue>
    </source>
</reference>
<name>A0AAV9KZP4_9SOLN</name>
<evidence type="ECO:0000313" key="1">
    <source>
        <dbReference type="EMBL" id="KAK4718791.1"/>
    </source>
</evidence>
<proteinExistence type="predicted"/>
<gene>
    <name evidence="1" type="ORF">R3W88_017129</name>
</gene>
<keyword evidence="2" id="KW-1185">Reference proteome</keyword>
<accession>A0AAV9KZP4</accession>
<sequence>MTRIVSNAKFAVEIFNGSGHFGMWQGEVLDVLLQQGLDIAIEEKKPDKVGEEDWKIINRVACSTI</sequence>
<organism evidence="1 2">
    <name type="scientific">Solanum pinnatisectum</name>
    <name type="common">tansyleaf nightshade</name>
    <dbReference type="NCBI Taxonomy" id="50273"/>
    <lineage>
        <taxon>Eukaryota</taxon>
        <taxon>Viridiplantae</taxon>
        <taxon>Streptophyta</taxon>
        <taxon>Embryophyta</taxon>
        <taxon>Tracheophyta</taxon>
        <taxon>Spermatophyta</taxon>
        <taxon>Magnoliopsida</taxon>
        <taxon>eudicotyledons</taxon>
        <taxon>Gunneridae</taxon>
        <taxon>Pentapetalae</taxon>
        <taxon>asterids</taxon>
        <taxon>lamiids</taxon>
        <taxon>Solanales</taxon>
        <taxon>Solanaceae</taxon>
        <taxon>Solanoideae</taxon>
        <taxon>Solaneae</taxon>
        <taxon>Solanum</taxon>
    </lineage>
</organism>
<dbReference type="AlphaFoldDB" id="A0AAV9KZP4"/>
<dbReference type="Proteomes" id="UP001311915">
    <property type="component" value="Unassembled WGS sequence"/>
</dbReference>
<dbReference type="EMBL" id="JAWPEI010000008">
    <property type="protein sequence ID" value="KAK4718791.1"/>
    <property type="molecule type" value="Genomic_DNA"/>
</dbReference>